<gene>
    <name evidence="11" type="ORF">MUN76_10120</name>
</gene>
<organism evidence="11 12">
    <name type="scientific">Leucobacter rhizosphaerae</name>
    <dbReference type="NCBI Taxonomy" id="2932245"/>
    <lineage>
        <taxon>Bacteria</taxon>
        <taxon>Bacillati</taxon>
        <taxon>Actinomycetota</taxon>
        <taxon>Actinomycetes</taxon>
        <taxon>Micrococcales</taxon>
        <taxon>Microbacteriaceae</taxon>
        <taxon>Leucobacter</taxon>
    </lineage>
</organism>
<sequence length="264" mass="29318">MSARYARGPYRVSVVIPVKDDGALLRRCLRALSLQTRRPDEIVVVDNGSVDDSAEIARRHGARVVVCADPGIPAASATGYDAALGDLILRLDADCIPARTWVEEIVAALTRRGDVAAVTGGARFVDGPRSLRSWAAAAYLGAYFAVAVPTLGHLPLFGSNLAFRREVWLRMRHRIHRHANIHDDLDLAFHLGDQHRIRFAPRAAMGMSMRPLASARGFALRIERGVRTVVGHWPADFPPVRWNRIVLRKLLRRAGILPRRRTVR</sequence>
<evidence type="ECO:0000256" key="2">
    <source>
        <dbReference type="ARBA" id="ARBA00022475"/>
    </source>
</evidence>
<dbReference type="Proteomes" id="UP000831775">
    <property type="component" value="Chromosome"/>
</dbReference>
<dbReference type="PANTHER" id="PTHR43646:SF2">
    <property type="entry name" value="GLYCOSYLTRANSFERASE 2-LIKE DOMAIN-CONTAINING PROTEIN"/>
    <property type="match status" value="1"/>
</dbReference>
<dbReference type="CDD" id="cd00761">
    <property type="entry name" value="Glyco_tranf_GTA_type"/>
    <property type="match status" value="1"/>
</dbReference>
<keyword evidence="2" id="KW-1003">Cell membrane</keyword>
<keyword evidence="3" id="KW-0328">Glycosyltransferase</keyword>
<evidence type="ECO:0000256" key="4">
    <source>
        <dbReference type="ARBA" id="ARBA00022679"/>
    </source>
</evidence>
<evidence type="ECO:0000256" key="7">
    <source>
        <dbReference type="ARBA" id="ARBA00037904"/>
    </source>
</evidence>
<dbReference type="RefSeq" id="WP_244684411.1">
    <property type="nucleotide sequence ID" value="NZ_CP095043.1"/>
</dbReference>
<evidence type="ECO:0000313" key="12">
    <source>
        <dbReference type="Proteomes" id="UP000831775"/>
    </source>
</evidence>
<dbReference type="SUPFAM" id="SSF53448">
    <property type="entry name" value="Nucleotide-diphospho-sugar transferases"/>
    <property type="match status" value="1"/>
</dbReference>
<evidence type="ECO:0000256" key="6">
    <source>
        <dbReference type="ARBA" id="ARBA00037281"/>
    </source>
</evidence>
<evidence type="ECO:0000256" key="8">
    <source>
        <dbReference type="ARBA" id="ARBA00038120"/>
    </source>
</evidence>
<keyword evidence="5" id="KW-0472">Membrane</keyword>
<comment type="similarity">
    <text evidence="8">Belongs to the glycosyltransferase 2 family. CrtQ subfamily.</text>
</comment>
<dbReference type="InterPro" id="IPR029044">
    <property type="entry name" value="Nucleotide-diphossugar_trans"/>
</dbReference>
<evidence type="ECO:0000256" key="1">
    <source>
        <dbReference type="ARBA" id="ARBA00004236"/>
    </source>
</evidence>
<dbReference type="Gene3D" id="3.90.550.10">
    <property type="entry name" value="Spore Coat Polysaccharide Biosynthesis Protein SpsA, Chain A"/>
    <property type="match status" value="1"/>
</dbReference>
<proteinExistence type="inferred from homology"/>
<dbReference type="PANTHER" id="PTHR43646">
    <property type="entry name" value="GLYCOSYLTRANSFERASE"/>
    <property type="match status" value="1"/>
</dbReference>
<protein>
    <recommendedName>
        <fullName evidence="9">4,4'-diaponeurosporenoate glycosyltransferase</fullName>
    </recommendedName>
</protein>
<reference evidence="11 12" key="1">
    <citation type="submission" date="2022-04" db="EMBL/GenBank/DDBJ databases">
        <title>Leucobacter sp. isolated from rhizosphere of onion.</title>
        <authorList>
            <person name="Won M."/>
            <person name="Lee C.-M."/>
            <person name="Woen H.-Y."/>
            <person name="Kwon S.-W."/>
        </authorList>
    </citation>
    <scope>NUCLEOTIDE SEQUENCE [LARGE SCALE GENOMIC DNA]</scope>
    <source>
        <strain evidence="11 12">H25R-14</strain>
    </source>
</reference>
<evidence type="ECO:0000256" key="5">
    <source>
        <dbReference type="ARBA" id="ARBA00023136"/>
    </source>
</evidence>
<evidence type="ECO:0000313" key="11">
    <source>
        <dbReference type="EMBL" id="UOQ59409.1"/>
    </source>
</evidence>
<evidence type="ECO:0000256" key="9">
    <source>
        <dbReference type="ARBA" id="ARBA00040345"/>
    </source>
</evidence>
<dbReference type="EMBL" id="CP095043">
    <property type="protein sequence ID" value="UOQ59409.1"/>
    <property type="molecule type" value="Genomic_DNA"/>
</dbReference>
<keyword evidence="4" id="KW-0808">Transferase</keyword>
<evidence type="ECO:0000256" key="3">
    <source>
        <dbReference type="ARBA" id="ARBA00022676"/>
    </source>
</evidence>
<comment type="pathway">
    <text evidence="7">Carotenoid biosynthesis; staphyloxanthin biosynthesis; staphyloxanthin from farnesyl diphosphate: step 4/5.</text>
</comment>
<dbReference type="InterPro" id="IPR001173">
    <property type="entry name" value="Glyco_trans_2-like"/>
</dbReference>
<dbReference type="Pfam" id="PF00535">
    <property type="entry name" value="Glycos_transf_2"/>
    <property type="match status" value="1"/>
</dbReference>
<name>A0ABY4FTB1_9MICO</name>
<comment type="function">
    <text evidence="6">Catalyzes the glycosylation of 4,4'-diaponeurosporenoate, i.e. the esterification of glucose at the C1'' position with the carboxyl group of 4,4'-diaponeurosporenic acid, to form glycosyl-4,4'-diaponeurosporenoate. This is a step in the biosynthesis of staphyloxanthin, an orange pigment present in most staphylococci strains.</text>
</comment>
<evidence type="ECO:0000259" key="10">
    <source>
        <dbReference type="Pfam" id="PF00535"/>
    </source>
</evidence>
<accession>A0ABY4FTB1</accession>
<comment type="subcellular location">
    <subcellularLocation>
        <location evidence="1">Cell membrane</location>
    </subcellularLocation>
</comment>
<feature type="domain" description="Glycosyltransferase 2-like" evidence="10">
    <location>
        <begin position="13"/>
        <end position="135"/>
    </location>
</feature>
<keyword evidence="12" id="KW-1185">Reference proteome</keyword>